<dbReference type="KEGG" id="mde:101889886"/>
<dbReference type="OrthoDB" id="5826189at2759"/>
<evidence type="ECO:0000256" key="9">
    <source>
        <dbReference type="SAM" id="Phobius"/>
    </source>
</evidence>
<dbReference type="PANTHER" id="PTHR13002:SF1">
    <property type="entry name" value="COMPLEX I ASSEMBLY FACTOR TIMMDC1, MITOCHONDRIAL"/>
    <property type="match status" value="1"/>
</dbReference>
<accession>A0A1I8MHV4</accession>
<dbReference type="RefSeq" id="XP_005188838.1">
    <property type="nucleotide sequence ID" value="XM_005188781.3"/>
</dbReference>
<dbReference type="InterPro" id="IPR055299">
    <property type="entry name" value="TIMMDC1"/>
</dbReference>
<proteinExistence type="inferred from homology"/>
<comment type="subcellular location">
    <subcellularLocation>
        <location evidence="1">Membrane</location>
        <topology evidence="1">Multi-pass membrane protein</topology>
    </subcellularLocation>
</comment>
<evidence type="ECO:0000256" key="7">
    <source>
        <dbReference type="ARBA" id="ARBA00041344"/>
    </source>
</evidence>
<dbReference type="EnsemblMetazoa" id="MDOA005056-RA">
    <property type="protein sequence ID" value="MDOA005056-PA"/>
    <property type="gene ID" value="MDOA005056"/>
</dbReference>
<evidence type="ECO:0000256" key="2">
    <source>
        <dbReference type="ARBA" id="ARBA00008444"/>
    </source>
</evidence>
<dbReference type="GO" id="GO:0032981">
    <property type="term" value="P:mitochondrial respiratory chain complex I assembly"/>
    <property type="evidence" value="ECO:0007669"/>
    <property type="project" value="InterPro"/>
</dbReference>
<keyword evidence="11" id="KW-1185">Reference proteome</keyword>
<dbReference type="VEuPathDB" id="VectorBase:MDOMA2_005671"/>
<dbReference type="Proteomes" id="UP001652621">
    <property type="component" value="Unplaced"/>
</dbReference>
<dbReference type="STRING" id="7370.A0A1I8MHV4"/>
<evidence type="ECO:0000256" key="1">
    <source>
        <dbReference type="ARBA" id="ARBA00004141"/>
    </source>
</evidence>
<dbReference type="AlphaFoldDB" id="A0A1I8MHV4"/>
<dbReference type="GO" id="GO:0016020">
    <property type="term" value="C:membrane"/>
    <property type="evidence" value="ECO:0007669"/>
    <property type="project" value="UniProtKB-SubCell"/>
</dbReference>
<keyword evidence="3 9" id="KW-0812">Transmembrane</keyword>
<feature type="region of interest" description="Disordered" evidence="8">
    <location>
        <begin position="267"/>
        <end position="296"/>
    </location>
</feature>
<sequence length="296" mass="33176">MLRQGLSLLQRNRSKFLLLGILPLHSDPDDKVSKETKTYKSFVQRPPSNETGWERVKEVFKVDEFGSISPELNSIYQAGFLGFLVGGIYGGIIQSRTAYMDFMENNQATAFQSHLDAKRKLQDKFTMSFARGGLKWGWRVALFTTSYYGMVTLVSVYREKSSIYEYLAAGTISGALYKLNMGLRGMAAGGIIGGFLGGLAGGASLLIMSLSGTTMQEVRYWQYKWRTDRDQAIAETYKLAEEEDEPTPELMKAHDAKVGEKITLETIKLEPEQNETKPQDPKPVHTKVAEQITAKK</sequence>
<evidence type="ECO:0000313" key="11">
    <source>
        <dbReference type="Proteomes" id="UP001652621"/>
    </source>
</evidence>
<organism evidence="10">
    <name type="scientific">Musca domestica</name>
    <name type="common">House fly</name>
    <dbReference type="NCBI Taxonomy" id="7370"/>
    <lineage>
        <taxon>Eukaryota</taxon>
        <taxon>Metazoa</taxon>
        <taxon>Ecdysozoa</taxon>
        <taxon>Arthropoda</taxon>
        <taxon>Hexapoda</taxon>
        <taxon>Insecta</taxon>
        <taxon>Pterygota</taxon>
        <taxon>Neoptera</taxon>
        <taxon>Endopterygota</taxon>
        <taxon>Diptera</taxon>
        <taxon>Brachycera</taxon>
        <taxon>Muscomorpha</taxon>
        <taxon>Muscoidea</taxon>
        <taxon>Muscidae</taxon>
        <taxon>Musca</taxon>
    </lineage>
</organism>
<evidence type="ECO:0000256" key="4">
    <source>
        <dbReference type="ARBA" id="ARBA00022989"/>
    </source>
</evidence>
<evidence type="ECO:0000313" key="10">
    <source>
        <dbReference type="EnsemblMetazoa" id="MDOA005056-PA"/>
    </source>
</evidence>
<evidence type="ECO:0000256" key="3">
    <source>
        <dbReference type="ARBA" id="ARBA00022692"/>
    </source>
</evidence>
<dbReference type="eggNOG" id="KOG4608">
    <property type="taxonomic scope" value="Eukaryota"/>
</dbReference>
<reference evidence="12" key="2">
    <citation type="submission" date="2025-04" db="UniProtKB">
        <authorList>
            <consortium name="RefSeq"/>
        </authorList>
    </citation>
    <scope>IDENTIFICATION</scope>
    <source>
        <strain evidence="12">Aabys</strain>
    </source>
</reference>
<dbReference type="PANTHER" id="PTHR13002">
    <property type="entry name" value="C3ORF1 PROTEIN-RELATED"/>
    <property type="match status" value="1"/>
</dbReference>
<dbReference type="VEuPathDB" id="VectorBase:MDOA005056"/>
<dbReference type="Pfam" id="PF02466">
    <property type="entry name" value="Tim17"/>
    <property type="match status" value="1"/>
</dbReference>
<evidence type="ECO:0000256" key="5">
    <source>
        <dbReference type="ARBA" id="ARBA00023136"/>
    </source>
</evidence>
<reference evidence="10" key="1">
    <citation type="submission" date="2021-01" db="UniProtKB">
        <authorList>
            <consortium name="EnsemblMetazoa"/>
        </authorList>
    </citation>
    <scope>IDENTIFICATION</scope>
    <source>
        <strain evidence="10">Aabys</strain>
    </source>
</reference>
<feature type="transmembrane region" description="Helical" evidence="9">
    <location>
        <begin position="136"/>
        <end position="157"/>
    </location>
</feature>
<feature type="transmembrane region" description="Helical" evidence="9">
    <location>
        <begin position="75"/>
        <end position="93"/>
    </location>
</feature>
<feature type="transmembrane region" description="Helical" evidence="9">
    <location>
        <begin position="186"/>
        <end position="210"/>
    </location>
</feature>
<evidence type="ECO:0000256" key="6">
    <source>
        <dbReference type="ARBA" id="ARBA00040778"/>
    </source>
</evidence>
<keyword evidence="4 9" id="KW-1133">Transmembrane helix</keyword>
<dbReference type="GO" id="GO:0005739">
    <property type="term" value="C:mitochondrion"/>
    <property type="evidence" value="ECO:0007669"/>
    <property type="project" value="TreeGrafter"/>
</dbReference>
<evidence type="ECO:0000313" key="12">
    <source>
        <dbReference type="RefSeq" id="XP_005188838.1"/>
    </source>
</evidence>
<evidence type="ECO:0000256" key="8">
    <source>
        <dbReference type="SAM" id="MobiDB-lite"/>
    </source>
</evidence>
<protein>
    <recommendedName>
        <fullName evidence="6">Complex I assembly factor TIMMDC1, mitochondrial</fullName>
    </recommendedName>
    <alternativeName>
        <fullName evidence="7">Translocase of inner mitochondrial membrane domain-containing protein 1</fullName>
    </alternativeName>
</protein>
<name>A0A1I8MHV4_MUSDO</name>
<comment type="similarity">
    <text evidence="2">Belongs to the Tim17/Tim22/Tim23 family.</text>
</comment>
<feature type="compositionally biased region" description="Basic and acidic residues" evidence="8">
    <location>
        <begin position="267"/>
        <end position="283"/>
    </location>
</feature>
<gene>
    <name evidence="10" type="primary">101889886</name>
    <name evidence="12" type="synonym">LOC101889886</name>
</gene>
<keyword evidence="5 9" id="KW-0472">Membrane</keyword>